<proteinExistence type="predicted"/>
<comment type="caution">
    <text evidence="1">The sequence shown here is derived from an EMBL/GenBank/DDBJ whole genome shotgun (WGS) entry which is preliminary data.</text>
</comment>
<accession>A0A0F9LJA2</accession>
<organism evidence="1">
    <name type="scientific">marine sediment metagenome</name>
    <dbReference type="NCBI Taxonomy" id="412755"/>
    <lineage>
        <taxon>unclassified sequences</taxon>
        <taxon>metagenomes</taxon>
        <taxon>ecological metagenomes</taxon>
    </lineage>
</organism>
<reference evidence="1" key="1">
    <citation type="journal article" date="2015" name="Nature">
        <title>Complex archaea that bridge the gap between prokaryotes and eukaryotes.</title>
        <authorList>
            <person name="Spang A."/>
            <person name="Saw J.H."/>
            <person name="Jorgensen S.L."/>
            <person name="Zaremba-Niedzwiedzka K."/>
            <person name="Martijn J."/>
            <person name="Lind A.E."/>
            <person name="van Eijk R."/>
            <person name="Schleper C."/>
            <person name="Guy L."/>
            <person name="Ettema T.J."/>
        </authorList>
    </citation>
    <scope>NUCLEOTIDE SEQUENCE</scope>
</reference>
<gene>
    <name evidence="1" type="ORF">LCGC14_1502750</name>
</gene>
<dbReference type="AlphaFoldDB" id="A0A0F9LJA2"/>
<name>A0A0F9LJA2_9ZZZZ</name>
<sequence>MLVFFHFYLFIYLFIKNKEGDVLKGVLSVIEYDRKYHDRFLVKSITKKKGKKVRMKNCKYLICSFFPRLIAKF</sequence>
<evidence type="ECO:0000313" key="1">
    <source>
        <dbReference type="EMBL" id="KKM64305.1"/>
    </source>
</evidence>
<dbReference type="EMBL" id="LAZR01010928">
    <property type="protein sequence ID" value="KKM64305.1"/>
    <property type="molecule type" value="Genomic_DNA"/>
</dbReference>
<protein>
    <submittedName>
        <fullName evidence="1">Uncharacterized protein</fullName>
    </submittedName>
</protein>